<name>A0ABR1Q7X9_9PEZI</name>
<dbReference type="PANTHER" id="PTHR34814:SF1">
    <property type="entry name" value="NITROSOGUANIDINE RESISTANCE PROTEIN SNG1"/>
    <property type="match status" value="1"/>
</dbReference>
<feature type="transmembrane region" description="Helical" evidence="2">
    <location>
        <begin position="460"/>
        <end position="481"/>
    </location>
</feature>
<evidence type="ECO:0000259" key="3">
    <source>
        <dbReference type="Pfam" id="PF12051"/>
    </source>
</evidence>
<dbReference type="RefSeq" id="XP_066698154.1">
    <property type="nucleotide sequence ID" value="XM_066845756.1"/>
</dbReference>
<evidence type="ECO:0000313" key="5">
    <source>
        <dbReference type="Proteomes" id="UP001391051"/>
    </source>
</evidence>
<keyword evidence="2" id="KW-0812">Transmembrane</keyword>
<dbReference type="Pfam" id="PF12051">
    <property type="entry name" value="DUF3533"/>
    <property type="match status" value="1"/>
</dbReference>
<dbReference type="Proteomes" id="UP001391051">
    <property type="component" value="Unassembled WGS sequence"/>
</dbReference>
<keyword evidence="5" id="KW-1185">Reference proteome</keyword>
<feature type="compositionally biased region" description="Basic residues" evidence="1">
    <location>
        <begin position="34"/>
        <end position="52"/>
    </location>
</feature>
<proteinExistence type="predicted"/>
<accession>A0ABR1Q7X9</accession>
<organism evidence="4 5">
    <name type="scientific">Apiospora aurea</name>
    <dbReference type="NCBI Taxonomy" id="335848"/>
    <lineage>
        <taxon>Eukaryota</taxon>
        <taxon>Fungi</taxon>
        <taxon>Dikarya</taxon>
        <taxon>Ascomycota</taxon>
        <taxon>Pezizomycotina</taxon>
        <taxon>Sordariomycetes</taxon>
        <taxon>Xylariomycetidae</taxon>
        <taxon>Amphisphaeriales</taxon>
        <taxon>Apiosporaceae</taxon>
        <taxon>Apiospora</taxon>
    </lineage>
</organism>
<evidence type="ECO:0000256" key="2">
    <source>
        <dbReference type="SAM" id="Phobius"/>
    </source>
</evidence>
<keyword evidence="2" id="KW-1133">Transmembrane helix</keyword>
<dbReference type="InterPro" id="IPR022703">
    <property type="entry name" value="DUF3533"/>
</dbReference>
<dbReference type="GeneID" id="92078818"/>
<feature type="transmembrane region" description="Helical" evidence="2">
    <location>
        <begin position="372"/>
        <end position="392"/>
    </location>
</feature>
<evidence type="ECO:0000256" key="1">
    <source>
        <dbReference type="SAM" id="MobiDB-lite"/>
    </source>
</evidence>
<feature type="transmembrane region" description="Helical" evidence="2">
    <location>
        <begin position="86"/>
        <end position="108"/>
    </location>
</feature>
<comment type="caution">
    <text evidence="4">The sequence shown here is derived from an EMBL/GenBank/DDBJ whole genome shotgun (WGS) entry which is preliminary data.</text>
</comment>
<protein>
    <submittedName>
        <fullName evidence="4">MNNG and nitrosoguanidine resistance protein</fullName>
    </submittedName>
</protein>
<gene>
    <name evidence="4" type="ORF">PG986_009534</name>
</gene>
<feature type="transmembrane region" description="Helical" evidence="2">
    <location>
        <begin position="331"/>
        <end position="352"/>
    </location>
</feature>
<dbReference type="PANTHER" id="PTHR34814">
    <property type="entry name" value="NITROSOGUANIDINE RESISTANCE PROTEIN SNG1"/>
    <property type="match status" value="1"/>
</dbReference>
<feature type="transmembrane region" description="Helical" evidence="2">
    <location>
        <begin position="297"/>
        <end position="319"/>
    </location>
</feature>
<dbReference type="EMBL" id="JAQQWE010000006">
    <property type="protein sequence ID" value="KAK7948648.1"/>
    <property type="molecule type" value="Genomic_DNA"/>
</dbReference>
<feature type="transmembrane region" description="Helical" evidence="2">
    <location>
        <begin position="404"/>
        <end position="423"/>
    </location>
</feature>
<feature type="region of interest" description="Disordered" evidence="1">
    <location>
        <begin position="30"/>
        <end position="64"/>
    </location>
</feature>
<sequence length="529" mass="59864">MAKPGSDASSPISSETTYVISTGPEAGRKYGPYQHHHGRLHSKLHGRHHGRERGRGPNQRHLNQHHHSVGFWDRSMSKVRAHVIEMWLKTVLILVVFVLSVMSLYWAVLFKAESNMKNLKVAIVDFDGQTAPYNDIDPFVGPVLTAMAQELADTRARPSLGYEVIPACEYDYDPMQVRRAVYDFHFWAAIVVHANASSLLQSSLASSNASYDPTGAVQTIFISARDQNTIFEYVLPQFDQLEKQFMAQFGPAWAQRIADNTSISAAMMSAAPAAVNPAISFLQIDLRPFQPSAATPGVSIGLIYLIIIAFFSFAFFLPIHTFIIWRLFASITSYIFVSLAYSLVSLAFQIPFSNPPASPVDVAFNASAYGRGSFVVYWMLNFVGMIALGITCENVAMILGQPWTALWLIFWVITNVSTAFYSIDLAPRFFRWGYAWPLHNIVEASRQILFDLHPRIGLNFGVLFTWVAVNFTLFPLCCYFMRWKMEHEKRSAERNRDRYVVETFDGTKEYSKKEGDNPPIRRRGFMRGM</sequence>
<dbReference type="InterPro" id="IPR053001">
    <property type="entry name" value="MNNG_permease-like"/>
</dbReference>
<reference evidence="4 5" key="1">
    <citation type="submission" date="2023-01" db="EMBL/GenBank/DDBJ databases">
        <title>Analysis of 21 Apiospora genomes using comparative genomics revels a genus with tremendous synthesis potential of carbohydrate active enzymes and secondary metabolites.</title>
        <authorList>
            <person name="Sorensen T."/>
        </authorList>
    </citation>
    <scope>NUCLEOTIDE SEQUENCE [LARGE SCALE GENOMIC DNA]</scope>
    <source>
        <strain evidence="4 5">CBS 24483</strain>
    </source>
</reference>
<feature type="domain" description="DUF3533" evidence="3">
    <location>
        <begin position="91"/>
        <end position="471"/>
    </location>
</feature>
<keyword evidence="2" id="KW-0472">Membrane</keyword>
<evidence type="ECO:0000313" key="4">
    <source>
        <dbReference type="EMBL" id="KAK7948648.1"/>
    </source>
</evidence>